<accession>A0AAV1YRS4</accession>
<evidence type="ECO:0000313" key="3">
    <source>
        <dbReference type="Proteomes" id="UP001497382"/>
    </source>
</evidence>
<gene>
    <name evidence="2" type="ORF">LARSCL_LOCUS505</name>
</gene>
<sequence>MDSLFDPGSMLPIPDQALGPFLPSLPLEVPGVKSKRPGHEKSETKKISEGFVNFNDLRRQPTLARSPLEVHPEDRRWHAKLESILGGIGVEASKGEANEN</sequence>
<organism evidence="2 3">
    <name type="scientific">Larinioides sclopetarius</name>
    <dbReference type="NCBI Taxonomy" id="280406"/>
    <lineage>
        <taxon>Eukaryota</taxon>
        <taxon>Metazoa</taxon>
        <taxon>Ecdysozoa</taxon>
        <taxon>Arthropoda</taxon>
        <taxon>Chelicerata</taxon>
        <taxon>Arachnida</taxon>
        <taxon>Araneae</taxon>
        <taxon>Araneomorphae</taxon>
        <taxon>Entelegynae</taxon>
        <taxon>Araneoidea</taxon>
        <taxon>Araneidae</taxon>
        <taxon>Larinioides</taxon>
    </lineage>
</organism>
<reference evidence="2 3" key="1">
    <citation type="submission" date="2024-04" db="EMBL/GenBank/DDBJ databases">
        <authorList>
            <person name="Rising A."/>
            <person name="Reimegard J."/>
            <person name="Sonavane S."/>
            <person name="Akerstrom W."/>
            <person name="Nylinder S."/>
            <person name="Hedman E."/>
            <person name="Kallberg Y."/>
        </authorList>
    </citation>
    <scope>NUCLEOTIDE SEQUENCE [LARGE SCALE GENOMIC DNA]</scope>
</reference>
<feature type="region of interest" description="Disordered" evidence="1">
    <location>
        <begin position="29"/>
        <end position="48"/>
    </location>
</feature>
<name>A0AAV1YRS4_9ARAC</name>
<evidence type="ECO:0000313" key="2">
    <source>
        <dbReference type="EMBL" id="CAL1261615.1"/>
    </source>
</evidence>
<protein>
    <submittedName>
        <fullName evidence="2">Uncharacterized protein</fullName>
    </submittedName>
</protein>
<proteinExistence type="predicted"/>
<comment type="caution">
    <text evidence="2">The sequence shown here is derived from an EMBL/GenBank/DDBJ whole genome shotgun (WGS) entry which is preliminary data.</text>
</comment>
<dbReference type="EMBL" id="CAXIEN010000002">
    <property type="protein sequence ID" value="CAL1261615.1"/>
    <property type="molecule type" value="Genomic_DNA"/>
</dbReference>
<dbReference type="AlphaFoldDB" id="A0AAV1YRS4"/>
<evidence type="ECO:0000256" key="1">
    <source>
        <dbReference type="SAM" id="MobiDB-lite"/>
    </source>
</evidence>
<dbReference type="Proteomes" id="UP001497382">
    <property type="component" value="Unassembled WGS sequence"/>
</dbReference>
<feature type="compositionally biased region" description="Basic and acidic residues" evidence="1">
    <location>
        <begin position="37"/>
        <end position="48"/>
    </location>
</feature>
<keyword evidence="3" id="KW-1185">Reference proteome</keyword>